<dbReference type="RefSeq" id="WP_099517206.1">
    <property type="nucleotide sequence ID" value="NZ_CP016808.1"/>
</dbReference>
<feature type="domain" description="SLH" evidence="3">
    <location>
        <begin position="2233"/>
        <end position="2296"/>
    </location>
</feature>
<dbReference type="InterPro" id="IPR036415">
    <property type="entry name" value="Lamin_tail_dom_sf"/>
</dbReference>
<dbReference type="PROSITE" id="PS51841">
    <property type="entry name" value="LTD"/>
    <property type="match status" value="1"/>
</dbReference>
<dbReference type="PROSITE" id="PS00785">
    <property type="entry name" value="5_NUCLEOTIDASE_1"/>
    <property type="match status" value="2"/>
</dbReference>
<dbReference type="InterPro" id="IPR008334">
    <property type="entry name" value="5'-Nucleotdase_C"/>
</dbReference>
<dbReference type="SUPFAM" id="SSF56219">
    <property type="entry name" value="DNase I-like"/>
    <property type="match status" value="1"/>
</dbReference>
<dbReference type="InterPro" id="IPR004843">
    <property type="entry name" value="Calcineurin-like_PHP"/>
</dbReference>
<dbReference type="InterPro" id="IPR006179">
    <property type="entry name" value="5_nucleotidase/apyrase"/>
</dbReference>
<reference evidence="5" key="1">
    <citation type="submission" date="2016-08" db="EMBL/GenBank/DDBJ databases">
        <title>Complete Genome Seqeunce of Paenibacillus sp. BIHB 4019 from tea rhizoplane.</title>
        <authorList>
            <person name="Thakur R."/>
            <person name="Swarnkar M.K."/>
            <person name="Gulati A."/>
        </authorList>
    </citation>
    <scope>NUCLEOTIDE SEQUENCE [LARGE SCALE GENOMIC DNA]</scope>
    <source>
        <strain evidence="5">BIHB4019</strain>
    </source>
</reference>
<dbReference type="PANTHER" id="PTHR11575">
    <property type="entry name" value="5'-NUCLEOTIDASE-RELATED"/>
    <property type="match status" value="1"/>
</dbReference>
<evidence type="ECO:0000259" key="4">
    <source>
        <dbReference type="PROSITE" id="PS51841"/>
    </source>
</evidence>
<dbReference type="PRINTS" id="PR01607">
    <property type="entry name" value="APYRASEFAMLY"/>
</dbReference>
<dbReference type="Pfam" id="PF02872">
    <property type="entry name" value="5_nucleotid_C"/>
    <property type="match status" value="2"/>
</dbReference>
<organism evidence="5">
    <name type="scientific">Paenibacillus sp. BIHB 4019</name>
    <dbReference type="NCBI Taxonomy" id="1870819"/>
    <lineage>
        <taxon>Bacteria</taxon>
        <taxon>Bacillati</taxon>
        <taxon>Bacillota</taxon>
        <taxon>Bacilli</taxon>
        <taxon>Bacillales</taxon>
        <taxon>Paenibacillaceae</taxon>
        <taxon>Paenibacillus</taxon>
    </lineage>
</organism>
<dbReference type="Pfam" id="PF19580">
    <property type="entry name" value="Exo_endo_phos_3"/>
    <property type="match status" value="1"/>
</dbReference>
<proteinExistence type="predicted"/>
<name>A0A1B2DDP2_9BACL</name>
<evidence type="ECO:0000256" key="2">
    <source>
        <dbReference type="SAM" id="MobiDB-lite"/>
    </source>
</evidence>
<dbReference type="Gene3D" id="3.90.780.10">
    <property type="entry name" value="5'-Nucleotidase, C-terminal domain"/>
    <property type="match status" value="2"/>
</dbReference>
<dbReference type="Pfam" id="PF00149">
    <property type="entry name" value="Metallophos"/>
    <property type="match status" value="2"/>
</dbReference>
<gene>
    <name evidence="5" type="ORF">BBD42_04640</name>
</gene>
<dbReference type="InterPro" id="IPR005135">
    <property type="entry name" value="Endo/exonuclease/phosphatase"/>
</dbReference>
<dbReference type="GO" id="GO:0046872">
    <property type="term" value="F:metal ion binding"/>
    <property type="evidence" value="ECO:0007669"/>
    <property type="project" value="InterPro"/>
</dbReference>
<dbReference type="InterPro" id="IPR001322">
    <property type="entry name" value="Lamin_tail_dom"/>
</dbReference>
<dbReference type="CDD" id="cd04486">
    <property type="entry name" value="YhcR_OBF_like"/>
    <property type="match status" value="1"/>
</dbReference>
<evidence type="ECO:0000259" key="3">
    <source>
        <dbReference type="PROSITE" id="PS51272"/>
    </source>
</evidence>
<accession>A0A1B2DDP2</accession>
<feature type="compositionally biased region" description="Pro residues" evidence="2">
    <location>
        <begin position="2214"/>
        <end position="2234"/>
    </location>
</feature>
<feature type="domain" description="SLH" evidence="3">
    <location>
        <begin position="2297"/>
        <end position="2357"/>
    </location>
</feature>
<dbReference type="PROSITE" id="PS51272">
    <property type="entry name" value="SLH"/>
    <property type="match status" value="3"/>
</dbReference>
<dbReference type="InterPro" id="IPR036691">
    <property type="entry name" value="Endo/exonu/phosph_ase_sf"/>
</dbReference>
<dbReference type="EMBL" id="CP016808">
    <property type="protein sequence ID" value="ANY65832.1"/>
    <property type="molecule type" value="Genomic_DNA"/>
</dbReference>
<dbReference type="SUPFAM" id="SSF55816">
    <property type="entry name" value="5'-nucleotidase (syn. UDP-sugar hydrolase), C-terminal domain"/>
    <property type="match status" value="2"/>
</dbReference>
<feature type="region of interest" description="Disordered" evidence="2">
    <location>
        <begin position="2194"/>
        <end position="2235"/>
    </location>
</feature>
<dbReference type="Pfam" id="PF13290">
    <property type="entry name" value="CHB_HEX_C_1"/>
    <property type="match status" value="1"/>
</dbReference>
<protein>
    <recommendedName>
        <fullName evidence="6">Multifunctional nuclease/2',3'-cyclic-nucleotide 2'-phosphodiesterase/5'-nucleotidase/3'-nucleotidase</fullName>
    </recommendedName>
</protein>
<dbReference type="SUPFAM" id="SSF74853">
    <property type="entry name" value="Lamin A/C globular tail domain"/>
    <property type="match status" value="1"/>
</dbReference>
<dbReference type="Gene3D" id="3.60.10.10">
    <property type="entry name" value="Endonuclease/exonuclease/phosphatase"/>
    <property type="match status" value="1"/>
</dbReference>
<dbReference type="InterPro" id="IPR036907">
    <property type="entry name" value="5'-Nucleotdase_C_sf"/>
</dbReference>
<dbReference type="GO" id="GO:0016788">
    <property type="term" value="F:hydrolase activity, acting on ester bonds"/>
    <property type="evidence" value="ECO:0007669"/>
    <property type="project" value="InterPro"/>
</dbReference>
<dbReference type="Pfam" id="PF00395">
    <property type="entry name" value="SLH"/>
    <property type="match status" value="3"/>
</dbReference>
<evidence type="ECO:0000313" key="5">
    <source>
        <dbReference type="EMBL" id="ANY65832.1"/>
    </source>
</evidence>
<dbReference type="InterPro" id="IPR059177">
    <property type="entry name" value="GH29D-like_dom"/>
</dbReference>
<sequence length="2415" mass="255195">MRRKFQTFKRPVSLFLAAIFLAGTILGGFGAPVQAAVSNDNIVISQVYGGGGNGGAPLKQDFIELYNPTDSPISLAGWSVQYASATGAFTTNIHNLSGTIAAKGYFLIQEAAGASTTAADLESPDAIGTLNMGGTAGKVRLLNASSAVIDLVAYGSTATGGEGAPTGDLGAALAAIRKALNPGDRALDTDNNNADFTVAAPSPRNSSYGAVASVSASPAAGEVPAGTYVTLSTATLGYSVYYSVYSPDAPVAPENFAAYASPIEVAAPMTIHAYVKNADDTISGLTEFAYTLANLTPVAISDVRSAAVGSKVVTHGTVSHRTESGGKVNLFVQDANSAVVVRGADSGAQPGDEIEVYGQTSLYNGMLQLDTDLVTGGYVTVNGQSAVPEPTVITSTAFGTGDAVRNLSEGRLVQINDITIKRAASGVFYATDAASSQEIAIYSSDAAFALNKTFEQVTGVMTYYTGVGMELVPRNSSDIVERKLSVNASVPSGGIATGGTVALSTLMDGGVIHFTTDGTTPTAASMVYSAPIVINADTTIKAIVVAGADTSSVYTFEYTVLQNTNGIKIHTIQGKSHRSIYENVAVTNVSGIVTSVSASSFYMQEPDSSIDNDPATSEAIQVYKAAHGVAVGDAVTVDGTVVEYGTSPALTVTQITATTVTKGLPSQPLPVPIVIGTNGRIVPNAIDTDSFGAFNPDGDAIDFFESLEGMRIQLNDARITGPYANSVTPVTFDNGANNPIKTDAGGIVLTGDGTQPFDSSLNPQKMYIAAKPAGQDIKTGDQFNGPITGVLNYTSNLFKLIPDGTLPAITYSSRAQGVASTVAAADKLTIATFNVENFSSSQTAKAAKIGGIIVNNLKTPDIIGLMEVQDNNGETNNGVTDASQSFQALIDAVVAKGGPTYAYTDIAPVDGLDGGAPGGNIRVGYLYNTARVTLAAGTKGDSTTAVQVKGDGSLSVNPGRISPTDAAFNASRKPLAAEFNFQGKRVVVIANHFNSKGGDGIPWGTIQPVIRSSETQRALQAGIVNSFVSQLVASDPNVNVAVLGDLNDFQFSKTLDILKKDALTNLVETMPEKDRYSYIYDGNSQTLDHILVNDALTDYSDIEVVHVNADFTDSMGRVSDHDPLLAQLDLGSKPVVGNDDFSLRVLHTNDTHAHLDNMARRVTAINSLRDDNTLLLDAGDVFSGTLYFNQFHGLADLWFMNHLKYDAMTFGNHEFDKDAATLAAFINDAKFPFVAANVNFSGEAELGSKFVNSIPQVDGTANDAKIYPAIIKEVDGEKVGIFGLTTPDTALLASPGNVVFSDVKASAEATVAQLESLGINKIIALSHIGYTEDQKLAAEVDGIDIIVGGHSHTQLNEPFVYRKDLNAAPTLIVQTGEYGVNLGQLDVKFDAAGKLTSWDGKLVNVDQQVNSQYVFAADPAAAAKVAEFNAPLTELKKTVVGKTDVALDGLRKNVRRQETNLGNLIADGMLDKVKNSPLIDKAGIAGYVTIQNAGGIRDSIPAGDITLGHLLTVMPFGNNLTALKMTGREIVAALENGVSGSTPTSEEGRFPQVAGMRFYYDMTKQPEIYNSVSGQITQPGERILKVQVLNDQGKYVDIDEDAYYIVATNSFMANGGDFYLSMKAAKDAGRFYELNFVDYEVFNEYLSKVGTVNIGVEGRITNVQNAFDLRVLHTNDTHAHLDNAPRRINAAAGLKSEKQNALLLDAGDVFSGTLYFNQFKGLADLWFMNEMNYDAMTFGNHEFDKDAATLAAFIRGANFPFVSSNVDFSGEAELDALFNDDIVYSSSSDDNKAEIHKAIIKQFGGEEVGIVGLTTPDTALLASPGQVRFEDYVDSTRATVAALEQKGVNKIIVLSHLGYGEDLKLAAAVEGIDIIVGGHSHTQLNEPTVYQKTADAPPTLIVQTGEYGVYLGKLDAIFDAQGELVVWDGELVNVDEKIGANYKFTALPEHTAKLEEFKAPIAELQKTVVGKTNVALDGLRKNVRRQETNLGNLIADGMLDKVKNSPLIDKAGIAGYVTIQNAGGIRDSIPAGDITLGHLLTVMPFGNNLTALKMTGAEITAALENGVSGSTPTTEEGRFPQVAGMRYTFDSTKKPEIYNSVTGVVTQQGERIVKVEVLNEQGEYVALDPNAYYIVATNSFMANGGDFYLSMKAAKDAGRFYELNFVDYEVFNEYLAKLGTVDIGIQGRITDLLGSGNPGTGNPGTSNPGTSTPTPSPTPTPSVSPSPNPSPTPTPVVLKDVAGHWAEQSIKQAVEQGIVKGFSDGTFRPEANATRAEFVTMVSRAFKLEAATTLPNFRDADAIPVWARSFVAQLLEAGLISGYADNTFRPSNPLTRIEMTAIMVRALDLPVDPAAKVDFADAKEIPAWAVPYVAAAAKAGIVQGANNKFNPNAKATRAEVVTLLLNATKYAEASK</sequence>
<dbReference type="CDD" id="cd10283">
    <property type="entry name" value="MnuA_DNase1-like"/>
    <property type="match status" value="1"/>
</dbReference>
<dbReference type="SUPFAM" id="SSF56300">
    <property type="entry name" value="Metallo-dependent phosphatases"/>
    <property type="match status" value="2"/>
</dbReference>
<dbReference type="Pfam" id="PF00932">
    <property type="entry name" value="LTD"/>
    <property type="match status" value="1"/>
</dbReference>
<dbReference type="InterPro" id="IPR001119">
    <property type="entry name" value="SLH_dom"/>
</dbReference>
<keyword evidence="1" id="KW-0732">Signal</keyword>
<feature type="domain" description="SLH" evidence="3">
    <location>
        <begin position="2359"/>
        <end position="2415"/>
    </location>
</feature>
<evidence type="ECO:0008006" key="6">
    <source>
        <dbReference type="Google" id="ProtNLM"/>
    </source>
</evidence>
<dbReference type="InterPro" id="IPR029052">
    <property type="entry name" value="Metallo-depent_PP-like"/>
</dbReference>
<dbReference type="InterPro" id="IPR006146">
    <property type="entry name" value="5'-Nucleotdase_CS"/>
</dbReference>
<feature type="domain" description="LTD" evidence="4">
    <location>
        <begin position="29"/>
        <end position="156"/>
    </location>
</feature>
<dbReference type="GO" id="GO:0000166">
    <property type="term" value="F:nucleotide binding"/>
    <property type="evidence" value="ECO:0007669"/>
    <property type="project" value="InterPro"/>
</dbReference>
<feature type="compositionally biased region" description="Low complexity" evidence="2">
    <location>
        <begin position="2203"/>
        <end position="2213"/>
    </location>
</feature>
<dbReference type="PANTHER" id="PTHR11575:SF24">
    <property type="entry name" value="5'-NUCLEOTIDASE"/>
    <property type="match status" value="1"/>
</dbReference>
<dbReference type="Gene3D" id="3.60.21.10">
    <property type="match status" value="2"/>
</dbReference>
<dbReference type="GO" id="GO:0009166">
    <property type="term" value="P:nucleotide catabolic process"/>
    <property type="evidence" value="ECO:0007669"/>
    <property type="project" value="InterPro"/>
</dbReference>
<evidence type="ECO:0000256" key="1">
    <source>
        <dbReference type="ARBA" id="ARBA00022729"/>
    </source>
</evidence>